<organism evidence="1">
    <name type="scientific">viral metagenome</name>
    <dbReference type="NCBI Taxonomy" id="1070528"/>
    <lineage>
        <taxon>unclassified sequences</taxon>
        <taxon>metagenomes</taxon>
        <taxon>organismal metagenomes</taxon>
    </lineage>
</organism>
<dbReference type="EMBL" id="MN740898">
    <property type="protein sequence ID" value="QHU17146.1"/>
    <property type="molecule type" value="Genomic_DNA"/>
</dbReference>
<name>A0A6C0KJ08_9ZZZZ</name>
<dbReference type="AlphaFoldDB" id="A0A6C0KJ08"/>
<evidence type="ECO:0000313" key="1">
    <source>
        <dbReference type="EMBL" id="QHU17146.1"/>
    </source>
</evidence>
<protein>
    <submittedName>
        <fullName evidence="1">Uncharacterized protein</fullName>
    </submittedName>
</protein>
<sequence length="40" mass="4265">MEEKSAMDEMAEASIPSMATILETVDVGKAAIWAAENLPI</sequence>
<accession>A0A6C0KJ08</accession>
<reference evidence="1" key="1">
    <citation type="journal article" date="2020" name="Nature">
        <title>Giant virus diversity and host interactions through global metagenomics.</title>
        <authorList>
            <person name="Schulz F."/>
            <person name="Roux S."/>
            <person name="Paez-Espino D."/>
            <person name="Jungbluth S."/>
            <person name="Walsh D.A."/>
            <person name="Denef V.J."/>
            <person name="McMahon K.D."/>
            <person name="Konstantinidis K.T."/>
            <person name="Eloe-Fadrosh E.A."/>
            <person name="Kyrpides N.C."/>
            <person name="Woyke T."/>
        </authorList>
    </citation>
    <scope>NUCLEOTIDE SEQUENCE</scope>
    <source>
        <strain evidence="1">GVMAG-S-3300012000-57</strain>
    </source>
</reference>
<proteinExistence type="predicted"/>